<accession>A0A671Y8H7</accession>
<proteinExistence type="predicted"/>
<evidence type="ECO:0000256" key="4">
    <source>
        <dbReference type="ARBA" id="ARBA00023319"/>
    </source>
</evidence>
<feature type="compositionally biased region" description="Basic and acidic residues" evidence="5">
    <location>
        <begin position="671"/>
        <end position="682"/>
    </location>
</feature>
<dbReference type="InterPro" id="IPR007110">
    <property type="entry name" value="Ig-like_dom"/>
</dbReference>
<feature type="compositionally biased region" description="Polar residues" evidence="5">
    <location>
        <begin position="652"/>
        <end position="670"/>
    </location>
</feature>
<dbReference type="SMART" id="SM00409">
    <property type="entry name" value="IG"/>
    <property type="match status" value="3"/>
</dbReference>
<evidence type="ECO:0000256" key="6">
    <source>
        <dbReference type="SAM" id="Phobius"/>
    </source>
</evidence>
<feature type="compositionally biased region" description="Basic and acidic residues" evidence="5">
    <location>
        <begin position="612"/>
        <end position="629"/>
    </location>
</feature>
<dbReference type="Ensembl" id="ENSSAUT00010060321.1">
    <property type="protein sequence ID" value="ENSSAUP00010057447.1"/>
    <property type="gene ID" value="ENSSAUG00010023501.1"/>
</dbReference>
<name>A0A671Y8H7_SPAAU</name>
<dbReference type="InterPro" id="IPR052598">
    <property type="entry name" value="IgSF_CEA-related"/>
</dbReference>
<dbReference type="OrthoDB" id="5969816at2759"/>
<feature type="compositionally biased region" description="Pro residues" evidence="5">
    <location>
        <begin position="958"/>
        <end position="967"/>
    </location>
</feature>
<feature type="compositionally biased region" description="Pro residues" evidence="5">
    <location>
        <begin position="369"/>
        <end position="380"/>
    </location>
</feature>
<sequence length="1036" mass="112125">MRRPLLLISLFLAVFLFANVLAQDQVQIQFQTDPVLVQTGTEIVFTVLTVSEVLSMTWLYEGVTLGLWVGGATSVNPVPQFQGRVTISATQLRIGGAQLRDAGSYAVQVTPLATTGLAPNSRSIQLSVFDAVAGVTLVVPTVAVEGRNVSLMCTWTAGTDVTVQWGKGGAAVIADSRITISDGSLVINPARRGDAGEYTCTVSNPVSAQTATRSLTVFYGPDTPVLTKDTPKECVGGGDVLVGQTVRLTCMSDSLPPALFTWTLDGQPVASGQPDSGVLSLQTFSTDESGRYVCTARNAITEGTSEQGTVLAIVDTCLNVGEVVGIVIGCLLLIIIIALLIVLIIFLVRRRRAQQRQGNTVLVQKTNPNPRPIPPDPQPNGPRDLGQGPHPPLYTHARNSDRLYTTLRENRGNPQTLLPNGLHDSATHQHNGRTHTNGLLHNSIHNTNSYPHNGIDNAAFTHAEAQTANTLPNTQQQNPNIFIQAGTAQGGTQPPAVHLSLNAPPQTAQQNNNAQLPTIHVNLNSYPTNGQQTQQDSSLPLTSTANNASQIQHAAQSDHRMQNGQSYHGDPWHNDHMEAAHHDRARLIPTGYTHHNSNNTSQRNANTQTYQREPERHSRSDRNSSRHDATASASRQQLPWDRLRGTPAYPSGTLQRGQTSPEYTSDSTDYTNHRPVREERTTNRSQPRSQSRTTSRSRAPSRQDVPSLDRQTRSRSADLRVPNTSSVAQFMASYHKERSPHTQRKSAQQDIRDSPGSQNAPRQEATHNSNPQARPVMSQQASVGRSVVSQGPTTQQGPTALQGADTRALADPNHLPQAHMAQQHRAAPVQKTPQGLGTQTQPVIQGANQPRQGGTAPVPHSSAQPHPSSLTQATLRAHTERSQTFQNRKQQTQAALLHPGPQARAPVAQAALLHPGPQARAPAAAGAPHPPVPPPVIPLAEFQTLPKKSTQHKSPTRGPQPPRPPANIPVAQRHQIRHPNVHQHPATMPANRHHHPGNGHVHASGHRHAHAHTHGHGHPAHFTQPRQQQAHRGRPR</sequence>
<feature type="region of interest" description="Disordered" evidence="5">
    <location>
        <begin position="818"/>
        <end position="893"/>
    </location>
</feature>
<dbReference type="SUPFAM" id="SSF48726">
    <property type="entry name" value="Immunoglobulin"/>
    <property type="match status" value="3"/>
</dbReference>
<reference evidence="9" key="2">
    <citation type="submission" date="2025-08" db="UniProtKB">
        <authorList>
            <consortium name="Ensembl"/>
        </authorList>
    </citation>
    <scope>IDENTIFICATION</scope>
</reference>
<dbReference type="AlphaFoldDB" id="A0A671Y8H7"/>
<keyword evidence="6" id="KW-1133">Transmembrane helix</keyword>
<feature type="region of interest" description="Disordered" evidence="5">
    <location>
        <begin position="982"/>
        <end position="1036"/>
    </location>
</feature>
<dbReference type="Pfam" id="PF13927">
    <property type="entry name" value="Ig_3"/>
    <property type="match status" value="1"/>
</dbReference>
<dbReference type="Proteomes" id="UP000472265">
    <property type="component" value="Chromosome 17"/>
</dbReference>
<evidence type="ECO:0000256" key="7">
    <source>
        <dbReference type="SAM" id="SignalP"/>
    </source>
</evidence>
<feature type="compositionally biased region" description="Polar residues" evidence="5">
    <location>
        <begin position="593"/>
        <end position="611"/>
    </location>
</feature>
<evidence type="ECO:0000313" key="9">
    <source>
        <dbReference type="Ensembl" id="ENSSAUP00010057447.1"/>
    </source>
</evidence>
<keyword evidence="1 7" id="KW-0732">Signal</keyword>
<dbReference type="GeneTree" id="ENSGT01130000278319"/>
<keyword evidence="3" id="KW-0325">Glycoprotein</keyword>
<keyword evidence="6" id="KW-0472">Membrane</keyword>
<dbReference type="SMART" id="SM00408">
    <property type="entry name" value="IGc2"/>
    <property type="match status" value="2"/>
</dbReference>
<feature type="compositionally biased region" description="Low complexity" evidence="5">
    <location>
        <begin position="683"/>
        <end position="703"/>
    </location>
</feature>
<feature type="compositionally biased region" description="Polar residues" evidence="5">
    <location>
        <begin position="831"/>
        <end position="852"/>
    </location>
</feature>
<feature type="region of interest" description="Disordered" evidence="5">
    <location>
        <begin position="411"/>
        <end position="439"/>
    </location>
</feature>
<feature type="compositionally biased region" description="Basic residues" evidence="5">
    <location>
        <begin position="991"/>
        <end position="1019"/>
    </location>
</feature>
<dbReference type="Gene3D" id="2.60.40.10">
    <property type="entry name" value="Immunoglobulins"/>
    <property type="match status" value="3"/>
</dbReference>
<dbReference type="PROSITE" id="PS50835">
    <property type="entry name" value="IG_LIKE"/>
    <property type="match status" value="2"/>
</dbReference>
<feature type="compositionally biased region" description="Polar residues" evidence="5">
    <location>
        <begin position="861"/>
        <end position="874"/>
    </location>
</feature>
<feature type="signal peptide" evidence="7">
    <location>
        <begin position="1"/>
        <end position="22"/>
    </location>
</feature>
<evidence type="ECO:0000256" key="5">
    <source>
        <dbReference type="SAM" id="MobiDB-lite"/>
    </source>
</evidence>
<dbReference type="InterPro" id="IPR036179">
    <property type="entry name" value="Ig-like_dom_sf"/>
</dbReference>
<dbReference type="InterPro" id="IPR013098">
    <property type="entry name" value="Ig_I-set"/>
</dbReference>
<dbReference type="OMA" id="HVSPQRH"/>
<dbReference type="PANTHER" id="PTHR44337">
    <property type="entry name" value="CARCINOEMBRYONIC ANTIGEN-RELATED CELL ADHESION MOLECULE 8"/>
    <property type="match status" value="1"/>
</dbReference>
<feature type="domain" description="Ig-like" evidence="8">
    <location>
        <begin position="119"/>
        <end position="216"/>
    </location>
</feature>
<evidence type="ECO:0000256" key="3">
    <source>
        <dbReference type="ARBA" id="ARBA00023180"/>
    </source>
</evidence>
<reference evidence="9" key="3">
    <citation type="submission" date="2025-09" db="UniProtKB">
        <authorList>
            <consortium name="Ensembl"/>
        </authorList>
    </citation>
    <scope>IDENTIFICATION</scope>
</reference>
<keyword evidence="4" id="KW-0393">Immunoglobulin domain</keyword>
<dbReference type="InParanoid" id="A0A671Y8H7"/>
<evidence type="ECO:0000256" key="2">
    <source>
        <dbReference type="ARBA" id="ARBA00023157"/>
    </source>
</evidence>
<reference evidence="9" key="1">
    <citation type="submission" date="2021-04" db="EMBL/GenBank/DDBJ databases">
        <authorList>
            <consortium name="Wellcome Sanger Institute Data Sharing"/>
        </authorList>
    </citation>
    <scope>NUCLEOTIDE SEQUENCE [LARGE SCALE GENOMIC DNA]</scope>
</reference>
<feature type="compositionally biased region" description="Polar residues" evidence="5">
    <location>
        <begin position="882"/>
        <end position="893"/>
    </location>
</feature>
<feature type="compositionally biased region" description="Polar residues" evidence="5">
    <location>
        <begin position="357"/>
        <end position="366"/>
    </location>
</feature>
<dbReference type="Pfam" id="PF07679">
    <property type="entry name" value="I-set"/>
    <property type="match status" value="1"/>
</dbReference>
<keyword evidence="2" id="KW-1015">Disulfide bond</keyword>
<protein>
    <submittedName>
        <fullName evidence="9">Uncharacterized LOC115567909</fullName>
    </submittedName>
</protein>
<evidence type="ECO:0000259" key="8">
    <source>
        <dbReference type="PROSITE" id="PS50835"/>
    </source>
</evidence>
<keyword evidence="6" id="KW-0812">Transmembrane</keyword>
<keyword evidence="10" id="KW-1185">Reference proteome</keyword>
<feature type="compositionally biased region" description="Polar residues" evidence="5">
    <location>
        <begin position="528"/>
        <end position="555"/>
    </location>
</feature>
<dbReference type="CDD" id="cd00096">
    <property type="entry name" value="Ig"/>
    <property type="match status" value="1"/>
</dbReference>
<dbReference type="PANTHER" id="PTHR44337:SF22">
    <property type="entry name" value="HEPACAM FAMILY MEMBER 2-LIKE"/>
    <property type="match status" value="1"/>
</dbReference>
<dbReference type="InterPro" id="IPR013783">
    <property type="entry name" value="Ig-like_fold"/>
</dbReference>
<feature type="region of interest" description="Disordered" evidence="5">
    <location>
        <begin position="528"/>
        <end position="575"/>
    </location>
</feature>
<feature type="compositionally biased region" description="Polar residues" evidence="5">
    <location>
        <begin position="745"/>
        <end position="799"/>
    </location>
</feature>
<feature type="region of interest" description="Disordered" evidence="5">
    <location>
        <begin position="590"/>
        <end position="804"/>
    </location>
</feature>
<feature type="region of interest" description="Disordered" evidence="5">
    <location>
        <begin position="357"/>
        <end position="397"/>
    </location>
</feature>
<evidence type="ECO:0000256" key="1">
    <source>
        <dbReference type="ARBA" id="ARBA00022729"/>
    </source>
</evidence>
<feature type="transmembrane region" description="Helical" evidence="6">
    <location>
        <begin position="323"/>
        <end position="348"/>
    </location>
</feature>
<dbReference type="InterPro" id="IPR003599">
    <property type="entry name" value="Ig_sub"/>
</dbReference>
<gene>
    <name evidence="9" type="primary">si:dkeyp-97a10.3</name>
</gene>
<dbReference type="InterPro" id="IPR003598">
    <property type="entry name" value="Ig_sub2"/>
</dbReference>
<feature type="domain" description="Ig-like" evidence="8">
    <location>
        <begin position="224"/>
        <end position="311"/>
    </location>
</feature>
<feature type="chain" id="PRO_5025596708" evidence="7">
    <location>
        <begin position="23"/>
        <end position="1036"/>
    </location>
</feature>
<organism evidence="9 10">
    <name type="scientific">Sparus aurata</name>
    <name type="common">Gilthead sea bream</name>
    <dbReference type="NCBI Taxonomy" id="8175"/>
    <lineage>
        <taxon>Eukaryota</taxon>
        <taxon>Metazoa</taxon>
        <taxon>Chordata</taxon>
        <taxon>Craniata</taxon>
        <taxon>Vertebrata</taxon>
        <taxon>Euteleostomi</taxon>
        <taxon>Actinopterygii</taxon>
        <taxon>Neopterygii</taxon>
        <taxon>Teleostei</taxon>
        <taxon>Neoteleostei</taxon>
        <taxon>Acanthomorphata</taxon>
        <taxon>Eupercaria</taxon>
        <taxon>Spariformes</taxon>
        <taxon>Sparidae</taxon>
        <taxon>Sparus</taxon>
    </lineage>
</organism>
<evidence type="ECO:0000313" key="10">
    <source>
        <dbReference type="Proteomes" id="UP000472265"/>
    </source>
</evidence>
<feature type="region of interest" description="Disordered" evidence="5">
    <location>
        <begin position="947"/>
        <end position="968"/>
    </location>
</feature>